<reference evidence="6" key="2">
    <citation type="submission" date="2023-05" db="EMBL/GenBank/DDBJ databases">
        <authorList>
            <person name="Schelkunov M.I."/>
        </authorList>
    </citation>
    <scope>NUCLEOTIDE SEQUENCE</scope>
    <source>
        <strain evidence="6">Hsosn_3</strain>
        <tissue evidence="6">Leaf</tissue>
    </source>
</reference>
<dbReference type="FunFam" id="2.30.30.140:FF:000056">
    <property type="entry name" value="DNA/RNA-binding protein kin17-like"/>
    <property type="match status" value="1"/>
</dbReference>
<dbReference type="InterPro" id="IPR019447">
    <property type="entry name" value="DNA/RNA-bd_Kin17_WH-like_dom"/>
</dbReference>
<evidence type="ECO:0000256" key="4">
    <source>
        <dbReference type="ARBA" id="ARBA00022833"/>
    </source>
</evidence>
<keyword evidence="2" id="KW-0479">Metal-binding</keyword>
<dbReference type="InterPro" id="IPR014722">
    <property type="entry name" value="Rib_uL2_dom2"/>
</dbReference>
<sequence>MGKNDLMSPKDIANRIKAKGLQKLKYYCQVCRKICRDENGFKCHCMSEGHVRQMELFGQNPDRVIESYSEEFESSFLEHVKRSCRSGRVAANVVYNEVIRERHHVHMNATKWATLTEFVMYLGRNGKCKVEETEKGWFVTWVDRDRERNFREKRKRSRMDVVDEEKRELEIRRQIERASEEMRTVDGVEVEVEEKRKVLKRDEGNDSKVKIKIGNGKNVVKEKGESWRLLFEEDDSDESKIKNIRKDSNIGKSVLDELMREQEEAKEQSNRKDYWLCEGIVVKVMSKPLAEKGYYKQKGVVRKVIDKYVAEIEMIETKHVLRVDQEELETVIPQIGALVKIVNGAYRGSSARLLAVDTKELETGIPQIGSLCEDYCAYCGSDAKLLVVDTSMFCAMLQFQKALCQVPAVENEDMYKFCNDTSM</sequence>
<evidence type="ECO:0000259" key="5">
    <source>
        <dbReference type="SMART" id="SM01253"/>
    </source>
</evidence>
<feature type="domain" description="DNA/RNA-binding protein Kin17 WH-like" evidence="5">
    <location>
        <begin position="52"/>
        <end position="176"/>
    </location>
</feature>
<dbReference type="GO" id="GO:0005634">
    <property type="term" value="C:nucleus"/>
    <property type="evidence" value="ECO:0007669"/>
    <property type="project" value="TreeGrafter"/>
</dbReference>
<dbReference type="PANTHER" id="PTHR12805">
    <property type="entry name" value="KIN17 KIN, ANTIGENIC DETERMINANT OF RECA PROTEIN HOMOLOG"/>
    <property type="match status" value="1"/>
</dbReference>
<dbReference type="Pfam" id="PF18131">
    <property type="entry name" value="KN17_SH3"/>
    <property type="match status" value="1"/>
</dbReference>
<dbReference type="GO" id="GO:0008270">
    <property type="term" value="F:zinc ion binding"/>
    <property type="evidence" value="ECO:0007669"/>
    <property type="project" value="UniProtKB-KW"/>
</dbReference>
<dbReference type="Gene3D" id="1.10.10.2030">
    <property type="entry name" value="DNA/RNA-binding protein Kin17, conserved domain"/>
    <property type="match status" value="1"/>
</dbReference>
<name>A0AAD8LYK0_9APIA</name>
<dbReference type="GO" id="GO:0003690">
    <property type="term" value="F:double-stranded DNA binding"/>
    <property type="evidence" value="ECO:0007669"/>
    <property type="project" value="TreeGrafter"/>
</dbReference>
<dbReference type="AlphaFoldDB" id="A0AAD8LYK0"/>
<organism evidence="6 7">
    <name type="scientific">Heracleum sosnowskyi</name>
    <dbReference type="NCBI Taxonomy" id="360622"/>
    <lineage>
        <taxon>Eukaryota</taxon>
        <taxon>Viridiplantae</taxon>
        <taxon>Streptophyta</taxon>
        <taxon>Embryophyta</taxon>
        <taxon>Tracheophyta</taxon>
        <taxon>Spermatophyta</taxon>
        <taxon>Magnoliopsida</taxon>
        <taxon>eudicotyledons</taxon>
        <taxon>Gunneridae</taxon>
        <taxon>Pentapetalae</taxon>
        <taxon>asterids</taxon>
        <taxon>campanulids</taxon>
        <taxon>Apiales</taxon>
        <taxon>Apiaceae</taxon>
        <taxon>Apioideae</taxon>
        <taxon>apioid superclade</taxon>
        <taxon>Tordylieae</taxon>
        <taxon>Tordyliinae</taxon>
        <taxon>Heracleum</taxon>
    </lineage>
</organism>
<dbReference type="SMART" id="SM01253">
    <property type="entry name" value="Kin17_mid"/>
    <property type="match status" value="1"/>
</dbReference>
<dbReference type="InterPro" id="IPR037321">
    <property type="entry name" value="KIN17-like"/>
</dbReference>
<accession>A0AAD8LYK0</accession>
<keyword evidence="3" id="KW-0863">Zinc-finger</keyword>
<dbReference type="InterPro" id="IPR036236">
    <property type="entry name" value="Znf_C2H2_sf"/>
</dbReference>
<dbReference type="InterPro" id="IPR056767">
    <property type="entry name" value="C2H2-Znf_KIN17"/>
</dbReference>
<evidence type="ECO:0000313" key="6">
    <source>
        <dbReference type="EMBL" id="KAK1352924.1"/>
    </source>
</evidence>
<evidence type="ECO:0000256" key="3">
    <source>
        <dbReference type="ARBA" id="ARBA00022771"/>
    </source>
</evidence>
<dbReference type="Pfam" id="PF25095">
    <property type="entry name" value="C2H2-zf_KIN17"/>
    <property type="match status" value="1"/>
</dbReference>
<dbReference type="PANTHER" id="PTHR12805:SF0">
    <property type="entry name" value="DNA_RNA-BINDING PROTEIN KIN17"/>
    <property type="match status" value="1"/>
</dbReference>
<dbReference type="InterPro" id="IPR041330">
    <property type="entry name" value="KN17_SH3"/>
</dbReference>
<comment type="similarity">
    <text evidence="1">Belongs to the KIN17 family.</text>
</comment>
<proteinExistence type="inferred from homology"/>
<evidence type="ECO:0000256" key="2">
    <source>
        <dbReference type="ARBA" id="ARBA00022723"/>
    </source>
</evidence>
<dbReference type="GO" id="GO:0006260">
    <property type="term" value="P:DNA replication"/>
    <property type="evidence" value="ECO:0007669"/>
    <property type="project" value="TreeGrafter"/>
</dbReference>
<keyword evidence="4" id="KW-0862">Zinc</keyword>
<dbReference type="Proteomes" id="UP001237642">
    <property type="component" value="Unassembled WGS sequence"/>
</dbReference>
<dbReference type="Pfam" id="PF10357">
    <property type="entry name" value="WH_KIN17"/>
    <property type="match status" value="1"/>
</dbReference>
<dbReference type="Gene3D" id="2.30.30.140">
    <property type="match status" value="1"/>
</dbReference>
<dbReference type="InterPro" id="IPR038254">
    <property type="entry name" value="KIN17_WH-like_sf"/>
</dbReference>
<dbReference type="GO" id="GO:0006974">
    <property type="term" value="P:DNA damage response"/>
    <property type="evidence" value="ECO:0007669"/>
    <property type="project" value="TreeGrafter"/>
</dbReference>
<comment type="caution">
    <text evidence="6">The sequence shown here is derived from an EMBL/GenBank/DDBJ whole genome shotgun (WGS) entry which is preliminary data.</text>
</comment>
<evidence type="ECO:0000313" key="7">
    <source>
        <dbReference type="Proteomes" id="UP001237642"/>
    </source>
</evidence>
<gene>
    <name evidence="6" type="ORF">POM88_052762</name>
</gene>
<reference evidence="6" key="1">
    <citation type="submission" date="2023-02" db="EMBL/GenBank/DDBJ databases">
        <title>Genome of toxic invasive species Heracleum sosnowskyi carries increased number of genes despite the absence of recent whole-genome duplications.</title>
        <authorList>
            <person name="Schelkunov M."/>
            <person name="Shtratnikova V."/>
            <person name="Makarenko M."/>
            <person name="Klepikova A."/>
            <person name="Omelchenko D."/>
            <person name="Novikova G."/>
            <person name="Obukhova E."/>
            <person name="Bogdanov V."/>
            <person name="Penin A."/>
            <person name="Logacheva M."/>
        </authorList>
    </citation>
    <scope>NUCLEOTIDE SEQUENCE</scope>
    <source>
        <strain evidence="6">Hsosn_3</strain>
        <tissue evidence="6">Leaf</tissue>
    </source>
</reference>
<dbReference type="Gene3D" id="2.30.30.30">
    <property type="match status" value="1"/>
</dbReference>
<protein>
    <submittedName>
        <fullName evidence="6">DNA/RNA-binding protein Kin17, conserved region</fullName>
    </submittedName>
</protein>
<dbReference type="EMBL" id="JAUIZM010000014">
    <property type="protein sequence ID" value="KAK1352924.1"/>
    <property type="molecule type" value="Genomic_DNA"/>
</dbReference>
<evidence type="ECO:0000256" key="1">
    <source>
        <dbReference type="ARBA" id="ARBA00008517"/>
    </source>
</evidence>
<dbReference type="SUPFAM" id="SSF57667">
    <property type="entry name" value="beta-beta-alpha zinc fingers"/>
    <property type="match status" value="1"/>
</dbReference>
<keyword evidence="7" id="KW-1185">Reference proteome</keyword>
<dbReference type="FunFam" id="1.10.10.2030:FF:000001">
    <property type="entry name" value="DNA/RNA-binding protein KIN17, putative"/>
    <property type="match status" value="1"/>
</dbReference>